<dbReference type="KEGG" id="vg:920788"/>
<gene>
    <name evidence="1" type="primary">ORF 121</name>
</gene>
<dbReference type="Proteomes" id="UP000000864">
    <property type="component" value="Segment"/>
</dbReference>
<evidence type="ECO:0000313" key="1">
    <source>
        <dbReference type="EMBL" id="AAK14539.1"/>
    </source>
</evidence>
<reference evidence="1 2" key="1">
    <citation type="journal article" date="1995" name="Virology">
        <title>Coat protein of the Ectocarpus siliculosus virus.</title>
        <authorList>
            <person name="Klein M."/>
            <person name="Lanka S.T."/>
            <person name="Knippers R."/>
            <person name="Muller D.G."/>
        </authorList>
    </citation>
    <scope>NUCLEOTIDE SEQUENCE [LARGE SCALE GENOMIC DNA]</scope>
    <source>
        <strain evidence="2">Isolate New Zealand/Kaikoura/1988</strain>
    </source>
</reference>
<proteinExistence type="predicted"/>
<name>Q8QNF8_ESV1K</name>
<reference evidence="1 2" key="2">
    <citation type="journal article" date="1998" name="Adv. Virus Res.">
        <title>Viruses in marine brown algae.</title>
        <authorList>
            <person name="Muller D.G."/>
            <person name="Kapp M."/>
            <person name="Knippers R."/>
        </authorList>
    </citation>
    <scope>NUCLEOTIDE SEQUENCE [LARGE SCALE GENOMIC DNA]</scope>
    <source>
        <strain evidence="2">Isolate New Zealand/Kaikoura/1988</strain>
    </source>
</reference>
<reference evidence="1 2" key="3">
    <citation type="journal article" date="2000" name="Virology">
        <title>Characterization and immunolocalization of major structural proteins in the brown algal virus EsV-1.</title>
        <authorList>
            <person name="Delaroque N."/>
            <person name="Wolf S."/>
            <person name="Muller D.G."/>
            <person name="Knippers R."/>
        </authorList>
    </citation>
    <scope>NUCLEOTIDE SEQUENCE [LARGE SCALE GENOMIC DNA]</scope>
    <source>
        <strain evidence="2">Isolate New Zealand/Kaikoura/1988</strain>
    </source>
</reference>
<organismHost>
    <name type="scientific">Ectocarpus siliculosus</name>
    <name type="common">Brown alga</name>
    <name type="synonym">Conferva siliculosa</name>
    <dbReference type="NCBI Taxonomy" id="2880"/>
</organismHost>
<reference evidence="1 2" key="4">
    <citation type="journal article" date="2000" name="Virology">
        <title>The brown algal virus EsV-1 particle contains a putative hybrid histidine kinase.</title>
        <authorList>
            <person name="Delaroque N."/>
            <person name="Wolf S."/>
            <person name="Muller D.G."/>
            <person name="Knippers R."/>
        </authorList>
    </citation>
    <scope>NUCLEOTIDE SEQUENCE [LARGE SCALE GENOMIC DNA]</scope>
    <source>
        <strain evidence="2">Isolate New Zealand/Kaikoura/1988</strain>
    </source>
</reference>
<keyword evidence="2" id="KW-1185">Reference proteome</keyword>
<evidence type="ECO:0000313" key="2">
    <source>
        <dbReference type="Proteomes" id="UP000000864"/>
    </source>
</evidence>
<protein>
    <submittedName>
        <fullName evidence="1">EsV-1-121</fullName>
    </submittedName>
</protein>
<sequence>MNEWYVAYGLRDKQKGRGKKIKKDKKKKKEIKVDAGRIEPATITSGRLTVLVMVRVLDTITGHLMFLNRPSDYNK</sequence>
<organism evidence="1 2">
    <name type="scientific">Ectocarpus siliculosus virus 1 (isolate New Zealand/Kaikoura/1988)</name>
    <name type="common">EsV-1</name>
    <dbReference type="NCBI Taxonomy" id="654926"/>
    <lineage>
        <taxon>Viruses</taxon>
        <taxon>Varidnaviria</taxon>
        <taxon>Bamfordvirae</taxon>
        <taxon>Nucleocytoviricota</taxon>
        <taxon>Megaviricetes</taxon>
        <taxon>Algavirales</taxon>
        <taxon>Phycodnaviridae</taxon>
        <taxon>Phaeovirus</taxon>
        <taxon>Phaeovirus unasiliculosus</taxon>
        <taxon>Ectocarpus siliculosus virus 1</taxon>
    </lineage>
</organism>
<accession>Q8QNF8</accession>
<dbReference type="EMBL" id="AF204951">
    <property type="protein sequence ID" value="AAK14539.1"/>
    <property type="molecule type" value="Genomic_DNA"/>
</dbReference>